<dbReference type="InterPro" id="IPR050834">
    <property type="entry name" value="Glycosyltransf_2"/>
</dbReference>
<dbReference type="Gene3D" id="3.90.550.10">
    <property type="entry name" value="Spore Coat Polysaccharide Biosynthesis Protein SpsA, Chain A"/>
    <property type="match status" value="1"/>
</dbReference>
<dbReference type="Proteomes" id="UP000322634">
    <property type="component" value="Unassembled WGS sequence"/>
</dbReference>
<sequence>MGPRPRRRRRAALPAHRGPAHLEEAGGALGGRDGPAPAQAQSPAEHEAAGGFPPEGLKLEPTQGVPMTAQPRIAQPRVKENDYGSLRPAELGCWEPTLTVSVVIPAYGSQDKLDLTLAALAAQTYPSRLLEVVIADDGSDPPLKLPEIRPELCRIVPSLSGGWGCAHAYRSGALAAEGDVIVRLDADMVCFHDNVEAQLRWHHLADHIAVVGHKRFVDFQPGALTPREVHDAVARGGAEKLFESDAYELHHYEKFIEETDMLRAAGAQASRIFTGASASYHRELYLDAGQVDGDMILGEDTEFGYRLGQAGAVFVPETASSSWHLGWSTTMTDGARATRYCQPFYANRVLVPRKRRPDPGRTWKVPGVEAVVDVSEAAWEQARATVSGLASGLVSDVGVVLTGPWSRLDDGRRDILGDPLLDLRLIREGLGDDGRVRLVETAPDTSFPAPYRFRCPAGWVPGSTTLRRLIQLVEKEGYGLVILDLPGDVQARFEQTRAFARAARVTGPGGDRDEAVAEMFGAHTVDGADYGLEPAGDESVPKPPVDWQAKAQKWEADAAKWQSRANTLDGELKTVRAELNAQLQRRLRRRIGRLRRRLLRR</sequence>
<keyword evidence="3" id="KW-0808">Transferase</keyword>
<dbReference type="AlphaFoldDB" id="A0A5D0U5U0"/>
<dbReference type="PANTHER" id="PTHR43685">
    <property type="entry name" value="GLYCOSYLTRANSFERASE"/>
    <property type="match status" value="1"/>
</dbReference>
<gene>
    <name evidence="3" type="ORF">FXF65_21595</name>
</gene>
<evidence type="ECO:0000256" key="1">
    <source>
        <dbReference type="SAM" id="MobiDB-lite"/>
    </source>
</evidence>
<dbReference type="InterPro" id="IPR029044">
    <property type="entry name" value="Nucleotide-diphossugar_trans"/>
</dbReference>
<dbReference type="OrthoDB" id="5168148at2"/>
<dbReference type="SUPFAM" id="SSF53448">
    <property type="entry name" value="Nucleotide-diphospho-sugar transferases"/>
    <property type="match status" value="1"/>
</dbReference>
<evidence type="ECO:0000313" key="4">
    <source>
        <dbReference type="Proteomes" id="UP000322634"/>
    </source>
</evidence>
<organism evidence="3 4">
    <name type="scientific">Actinomadura syzygii</name>
    <dbReference type="NCBI Taxonomy" id="1427538"/>
    <lineage>
        <taxon>Bacteria</taxon>
        <taxon>Bacillati</taxon>
        <taxon>Actinomycetota</taxon>
        <taxon>Actinomycetes</taxon>
        <taxon>Streptosporangiales</taxon>
        <taxon>Thermomonosporaceae</taxon>
        <taxon>Actinomadura</taxon>
    </lineage>
</organism>
<dbReference type="EMBL" id="VSFF01000008">
    <property type="protein sequence ID" value="TYC13105.1"/>
    <property type="molecule type" value="Genomic_DNA"/>
</dbReference>
<reference evidence="3 4" key="1">
    <citation type="submission" date="2019-08" db="EMBL/GenBank/DDBJ databases">
        <title>Actinomadura sp. nov. CYP1-5 isolated from mountain soil.</title>
        <authorList>
            <person name="Songsumanus A."/>
            <person name="Kuncharoen N."/>
            <person name="Kudo T."/>
            <person name="Yuki M."/>
            <person name="Igarashi Y."/>
            <person name="Tanasupawat S."/>
        </authorList>
    </citation>
    <scope>NUCLEOTIDE SEQUENCE [LARGE SCALE GENOMIC DNA]</scope>
    <source>
        <strain evidence="3 4">GKU157</strain>
    </source>
</reference>
<dbReference type="Pfam" id="PF00535">
    <property type="entry name" value="Glycos_transf_2"/>
    <property type="match status" value="1"/>
</dbReference>
<dbReference type="InterPro" id="IPR001173">
    <property type="entry name" value="Glyco_trans_2-like"/>
</dbReference>
<protein>
    <submittedName>
        <fullName evidence="3">Glycosyltransferase family 2 protein</fullName>
    </submittedName>
</protein>
<proteinExistence type="predicted"/>
<dbReference type="GO" id="GO:0016740">
    <property type="term" value="F:transferase activity"/>
    <property type="evidence" value="ECO:0007669"/>
    <property type="project" value="UniProtKB-KW"/>
</dbReference>
<evidence type="ECO:0000259" key="2">
    <source>
        <dbReference type="Pfam" id="PF00535"/>
    </source>
</evidence>
<feature type="domain" description="Glycosyltransferase 2-like" evidence="2">
    <location>
        <begin position="101"/>
        <end position="226"/>
    </location>
</feature>
<comment type="caution">
    <text evidence="3">The sequence shown here is derived from an EMBL/GenBank/DDBJ whole genome shotgun (WGS) entry which is preliminary data.</text>
</comment>
<feature type="compositionally biased region" description="Basic residues" evidence="1">
    <location>
        <begin position="1"/>
        <end position="11"/>
    </location>
</feature>
<evidence type="ECO:0000313" key="3">
    <source>
        <dbReference type="EMBL" id="TYC13105.1"/>
    </source>
</evidence>
<feature type="region of interest" description="Disordered" evidence="1">
    <location>
        <begin position="1"/>
        <end position="62"/>
    </location>
</feature>
<keyword evidence="4" id="KW-1185">Reference proteome</keyword>
<dbReference type="PANTHER" id="PTHR43685:SF3">
    <property type="entry name" value="SLR2126 PROTEIN"/>
    <property type="match status" value="1"/>
</dbReference>
<name>A0A5D0U5U0_9ACTN</name>
<accession>A0A5D0U5U0</accession>
<dbReference type="CDD" id="cd00761">
    <property type="entry name" value="Glyco_tranf_GTA_type"/>
    <property type="match status" value="1"/>
</dbReference>